<gene>
    <name evidence="2" type="ORF">PLEPLA_LOCUS24988</name>
</gene>
<keyword evidence="3" id="KW-1185">Reference proteome</keyword>
<proteinExistence type="predicted"/>
<accession>A0A9N7YTJ4</accession>
<protein>
    <submittedName>
        <fullName evidence="2">Uncharacterized protein</fullName>
    </submittedName>
</protein>
<evidence type="ECO:0000256" key="1">
    <source>
        <dbReference type="SAM" id="MobiDB-lite"/>
    </source>
</evidence>
<organism evidence="2 3">
    <name type="scientific">Pleuronectes platessa</name>
    <name type="common">European plaice</name>
    <dbReference type="NCBI Taxonomy" id="8262"/>
    <lineage>
        <taxon>Eukaryota</taxon>
        <taxon>Metazoa</taxon>
        <taxon>Chordata</taxon>
        <taxon>Craniata</taxon>
        <taxon>Vertebrata</taxon>
        <taxon>Euteleostomi</taxon>
        <taxon>Actinopterygii</taxon>
        <taxon>Neopterygii</taxon>
        <taxon>Teleostei</taxon>
        <taxon>Neoteleostei</taxon>
        <taxon>Acanthomorphata</taxon>
        <taxon>Carangaria</taxon>
        <taxon>Pleuronectiformes</taxon>
        <taxon>Pleuronectoidei</taxon>
        <taxon>Pleuronectidae</taxon>
        <taxon>Pleuronectes</taxon>
    </lineage>
</organism>
<feature type="region of interest" description="Disordered" evidence="1">
    <location>
        <begin position="1"/>
        <end position="39"/>
    </location>
</feature>
<evidence type="ECO:0000313" key="3">
    <source>
        <dbReference type="Proteomes" id="UP001153269"/>
    </source>
</evidence>
<name>A0A9N7YTJ4_PLEPL</name>
<comment type="caution">
    <text evidence="2">The sequence shown here is derived from an EMBL/GenBank/DDBJ whole genome shotgun (WGS) entry which is preliminary data.</text>
</comment>
<feature type="non-terminal residue" evidence="2">
    <location>
        <position position="108"/>
    </location>
</feature>
<reference evidence="2" key="1">
    <citation type="submission" date="2020-03" db="EMBL/GenBank/DDBJ databases">
        <authorList>
            <person name="Weist P."/>
        </authorList>
    </citation>
    <scope>NUCLEOTIDE SEQUENCE</scope>
</reference>
<evidence type="ECO:0000313" key="2">
    <source>
        <dbReference type="EMBL" id="CAB1436955.1"/>
    </source>
</evidence>
<dbReference type="Proteomes" id="UP001153269">
    <property type="component" value="Unassembled WGS sequence"/>
</dbReference>
<dbReference type="AlphaFoldDB" id="A0A9N7YTJ4"/>
<sequence length="108" mass="12952">LRKASVKNQMIHGAAAASSPGDSDLETRQDESGENELTQFEEKQEEVHLHLLCFRNLHHYLLYLKYRAYMRKRRRFIFTSSASETFIITSSFTKYRAYMRKRRRRKMS</sequence>
<dbReference type="EMBL" id="CADEAL010001961">
    <property type="protein sequence ID" value="CAB1436955.1"/>
    <property type="molecule type" value="Genomic_DNA"/>
</dbReference>